<dbReference type="EC" id="4.99.1.9" evidence="7"/>
<dbReference type="InterPro" id="IPR033644">
    <property type="entry name" value="Ferrochelatase_C"/>
</dbReference>
<proteinExistence type="inferred from homology"/>
<comment type="subcellular location">
    <subcellularLocation>
        <location evidence="7 8">Cytoplasm</location>
    </subcellularLocation>
</comment>
<dbReference type="HAMAP" id="MF_00323">
    <property type="entry name" value="Ferrochelatase"/>
    <property type="match status" value="1"/>
</dbReference>
<evidence type="ECO:0000256" key="6">
    <source>
        <dbReference type="ARBA" id="ARBA00024536"/>
    </source>
</evidence>
<evidence type="ECO:0000313" key="10">
    <source>
        <dbReference type="Proteomes" id="UP000186132"/>
    </source>
</evidence>
<evidence type="ECO:0000256" key="5">
    <source>
        <dbReference type="ARBA" id="ARBA00023244"/>
    </source>
</evidence>
<organism evidence="9 10">
    <name type="scientific">Jatrophihabitans endophyticus</name>
    <dbReference type="NCBI Taxonomy" id="1206085"/>
    <lineage>
        <taxon>Bacteria</taxon>
        <taxon>Bacillati</taxon>
        <taxon>Actinomycetota</taxon>
        <taxon>Actinomycetes</taxon>
        <taxon>Jatrophihabitantales</taxon>
        <taxon>Jatrophihabitantaceae</taxon>
        <taxon>Jatrophihabitans</taxon>
    </lineage>
</organism>
<feature type="binding site" evidence="7">
    <location>
        <position position="53"/>
    </location>
    <ligand>
        <name>Fe-coproporphyrin III</name>
        <dbReference type="ChEBI" id="CHEBI:68438"/>
    </ligand>
</feature>
<keyword evidence="2 7" id="KW-0408">Iron</keyword>
<dbReference type="PANTHER" id="PTHR11108">
    <property type="entry name" value="FERROCHELATASE"/>
    <property type="match status" value="1"/>
</dbReference>
<evidence type="ECO:0000256" key="7">
    <source>
        <dbReference type="HAMAP-Rule" id="MF_00323"/>
    </source>
</evidence>
<keyword evidence="7" id="KW-0479">Metal-binding</keyword>
<dbReference type="NCBIfam" id="NF000689">
    <property type="entry name" value="PRK00035.2-1"/>
    <property type="match status" value="1"/>
</dbReference>
<evidence type="ECO:0000256" key="1">
    <source>
        <dbReference type="ARBA" id="ARBA00004744"/>
    </source>
</evidence>
<evidence type="ECO:0000256" key="8">
    <source>
        <dbReference type="RuleBase" id="RU000607"/>
    </source>
</evidence>
<name>A0A1M5N6S6_9ACTN</name>
<dbReference type="Gene3D" id="3.40.50.1400">
    <property type="match status" value="2"/>
</dbReference>
<dbReference type="Proteomes" id="UP000186132">
    <property type="component" value="Unassembled WGS sequence"/>
</dbReference>
<feature type="binding site" evidence="7">
    <location>
        <position position="182"/>
    </location>
    <ligand>
        <name>Fe(2+)</name>
        <dbReference type="ChEBI" id="CHEBI:29033"/>
    </ligand>
</feature>
<gene>
    <name evidence="7" type="primary">cpfC</name>
    <name evidence="9" type="ORF">SAMN05443575_2930</name>
</gene>
<dbReference type="GO" id="GO:0006783">
    <property type="term" value="P:heme biosynthetic process"/>
    <property type="evidence" value="ECO:0007669"/>
    <property type="project" value="UniProtKB-UniRule"/>
</dbReference>
<dbReference type="InterPro" id="IPR019772">
    <property type="entry name" value="Ferrochelatase_AS"/>
</dbReference>
<evidence type="ECO:0000256" key="4">
    <source>
        <dbReference type="ARBA" id="ARBA00023239"/>
    </source>
</evidence>
<dbReference type="InterPro" id="IPR033659">
    <property type="entry name" value="Ferrochelatase_N"/>
</dbReference>
<dbReference type="CDD" id="cd00419">
    <property type="entry name" value="Ferrochelatase_C"/>
    <property type="match status" value="1"/>
</dbReference>
<evidence type="ECO:0000256" key="2">
    <source>
        <dbReference type="ARBA" id="ARBA00023004"/>
    </source>
</evidence>
<comment type="caution">
    <text evidence="7">Lacks conserved residue(s) required for the propagation of feature annotation.</text>
</comment>
<dbReference type="GO" id="GO:0005737">
    <property type="term" value="C:cytoplasm"/>
    <property type="evidence" value="ECO:0007669"/>
    <property type="project" value="UniProtKB-SubCell"/>
</dbReference>
<dbReference type="OrthoDB" id="9776380at2"/>
<keyword evidence="4 7" id="KW-0456">Lyase</keyword>
<comment type="pathway">
    <text evidence="1 7 8">Porphyrin-containing compound metabolism; protoheme biosynthesis.</text>
</comment>
<dbReference type="PROSITE" id="PS00534">
    <property type="entry name" value="FERROCHELATASE"/>
    <property type="match status" value="1"/>
</dbReference>
<evidence type="ECO:0000256" key="3">
    <source>
        <dbReference type="ARBA" id="ARBA00023133"/>
    </source>
</evidence>
<dbReference type="Pfam" id="PF00762">
    <property type="entry name" value="Ferrochelatase"/>
    <property type="match status" value="1"/>
</dbReference>
<keyword evidence="5 7" id="KW-0627">Porphyrin biosynthesis</keyword>
<comment type="catalytic activity">
    <reaction evidence="6">
        <text>Fe-coproporphyrin III + 2 H(+) = coproporphyrin III + Fe(2+)</text>
        <dbReference type="Rhea" id="RHEA:49572"/>
        <dbReference type="ChEBI" id="CHEBI:15378"/>
        <dbReference type="ChEBI" id="CHEBI:29033"/>
        <dbReference type="ChEBI" id="CHEBI:68438"/>
        <dbReference type="ChEBI" id="CHEBI:131725"/>
        <dbReference type="EC" id="4.99.1.9"/>
    </reaction>
    <physiologicalReaction direction="right-to-left" evidence="6">
        <dbReference type="Rhea" id="RHEA:49574"/>
    </physiologicalReaction>
</comment>
<feature type="binding site" evidence="7">
    <location>
        <position position="270"/>
    </location>
    <ligand>
        <name>Fe(2+)</name>
        <dbReference type="ChEBI" id="CHEBI:29033"/>
    </ligand>
</feature>
<evidence type="ECO:0000313" key="9">
    <source>
        <dbReference type="EMBL" id="SHG85165.1"/>
    </source>
</evidence>
<dbReference type="PANTHER" id="PTHR11108:SF1">
    <property type="entry name" value="FERROCHELATASE, MITOCHONDRIAL"/>
    <property type="match status" value="1"/>
</dbReference>
<dbReference type="STRING" id="1206085.SAMN05443575_2930"/>
<dbReference type="UniPathway" id="UPA00252"/>
<dbReference type="AlphaFoldDB" id="A0A1M5N6S6"/>
<keyword evidence="10" id="KW-1185">Reference proteome</keyword>
<dbReference type="GO" id="GO:0046872">
    <property type="term" value="F:metal ion binding"/>
    <property type="evidence" value="ECO:0007669"/>
    <property type="project" value="UniProtKB-UniRule"/>
</dbReference>
<comment type="function">
    <text evidence="7 8">Involved in coproporphyrin-dependent heme b biosynthesis. Catalyzes the insertion of ferrous iron into coproporphyrin III to form Fe-coproporphyrin III.</text>
</comment>
<protein>
    <recommendedName>
        <fullName evidence="7">Coproporphyrin III ferrochelatase</fullName>
        <ecNumber evidence="7">4.99.1.9</ecNumber>
    </recommendedName>
</protein>
<keyword evidence="3 7" id="KW-0350">Heme biosynthesis</keyword>
<comment type="similarity">
    <text evidence="7 8">Belongs to the ferrochelatase family.</text>
</comment>
<reference evidence="9 10" key="1">
    <citation type="submission" date="2016-11" db="EMBL/GenBank/DDBJ databases">
        <authorList>
            <person name="Jaros S."/>
            <person name="Januszkiewicz K."/>
            <person name="Wedrychowicz H."/>
        </authorList>
    </citation>
    <scope>NUCLEOTIDE SEQUENCE [LARGE SCALE GENOMIC DNA]</scope>
    <source>
        <strain evidence="9 10">DSM 45627</strain>
    </source>
</reference>
<dbReference type="NCBIfam" id="TIGR00109">
    <property type="entry name" value="hemH"/>
    <property type="match status" value="1"/>
</dbReference>
<accession>A0A1M5N6S6</accession>
<keyword evidence="7 8" id="KW-0963">Cytoplasm</keyword>
<sequence length="346" mass="37626">MPEYDALLLLSFGGPEGPDDVMPFLRNVTRGRGIPDERLAEVAEHYQHFHGVSPINAQNRALIDALGPALAERGLDMPIYWGNRNWKPYVADAVRQMRDDGVHRALVFATSATTSYSGCRQYRDDLDQARRVSGEGAPVLVKLRHYFDHPGFVAANAAGVRAALETLPAEHRATARLVFTAHSIPESMNDASGPEADGLYVKQHRETARLVTEQLRGPGADFDLVWQSRSGPPQVPWLEPDVNDHLRALAADGVQAVVVAPTGFVSDHVEVRWDLDNEAAETAAEVGVHFGRAYTAGTHPAFVNAVVDLVEERVRDVEPAVLGDLGVCGVDCPIGCCPAPRRRAPA</sequence>
<dbReference type="GO" id="GO:0004325">
    <property type="term" value="F:ferrochelatase activity"/>
    <property type="evidence" value="ECO:0007669"/>
    <property type="project" value="UniProtKB-UniRule"/>
</dbReference>
<dbReference type="SUPFAM" id="SSF53800">
    <property type="entry name" value="Chelatase"/>
    <property type="match status" value="1"/>
</dbReference>
<dbReference type="EMBL" id="FQVU01000003">
    <property type="protein sequence ID" value="SHG85165.1"/>
    <property type="molecule type" value="Genomic_DNA"/>
</dbReference>
<feature type="binding site" evidence="7">
    <location>
        <position position="122"/>
    </location>
    <ligand>
        <name>Fe-coproporphyrin III</name>
        <dbReference type="ChEBI" id="CHEBI:68438"/>
    </ligand>
</feature>
<dbReference type="InterPro" id="IPR001015">
    <property type="entry name" value="Ferrochelatase"/>
</dbReference>
<dbReference type="CDD" id="cd03411">
    <property type="entry name" value="Ferrochelatase_N"/>
    <property type="match status" value="1"/>
</dbReference>